<gene>
    <name evidence="1" type="ORF">SteCoe_8726</name>
</gene>
<dbReference type="Proteomes" id="UP000187209">
    <property type="component" value="Unassembled WGS sequence"/>
</dbReference>
<comment type="caution">
    <text evidence="1">The sequence shown here is derived from an EMBL/GenBank/DDBJ whole genome shotgun (WGS) entry which is preliminary data.</text>
</comment>
<dbReference type="EMBL" id="MPUH01000132">
    <property type="protein sequence ID" value="OMJ89177.1"/>
    <property type="molecule type" value="Genomic_DNA"/>
</dbReference>
<reference evidence="1 2" key="1">
    <citation type="submission" date="2016-11" db="EMBL/GenBank/DDBJ databases">
        <title>The macronuclear genome of Stentor coeruleus: a giant cell with tiny introns.</title>
        <authorList>
            <person name="Slabodnick M."/>
            <person name="Ruby J.G."/>
            <person name="Reiff S.B."/>
            <person name="Swart E.C."/>
            <person name="Gosai S."/>
            <person name="Prabakaran S."/>
            <person name="Witkowska E."/>
            <person name="Larue G.E."/>
            <person name="Fisher S."/>
            <person name="Freeman R.M."/>
            <person name="Gunawardena J."/>
            <person name="Chu W."/>
            <person name="Stover N.A."/>
            <person name="Gregory B.D."/>
            <person name="Nowacki M."/>
            <person name="Derisi J."/>
            <person name="Roy S.W."/>
            <person name="Marshall W.F."/>
            <person name="Sood P."/>
        </authorList>
    </citation>
    <scope>NUCLEOTIDE SEQUENCE [LARGE SCALE GENOMIC DNA]</scope>
    <source>
        <strain evidence="1">WM001</strain>
    </source>
</reference>
<name>A0A1R2CJK1_9CILI</name>
<protein>
    <submittedName>
        <fullName evidence="1">Uncharacterized protein</fullName>
    </submittedName>
</protein>
<evidence type="ECO:0000313" key="2">
    <source>
        <dbReference type="Proteomes" id="UP000187209"/>
    </source>
</evidence>
<accession>A0A1R2CJK1</accession>
<dbReference type="AlphaFoldDB" id="A0A1R2CJK1"/>
<evidence type="ECO:0000313" key="1">
    <source>
        <dbReference type="EMBL" id="OMJ89177.1"/>
    </source>
</evidence>
<organism evidence="1 2">
    <name type="scientific">Stentor coeruleus</name>
    <dbReference type="NCBI Taxonomy" id="5963"/>
    <lineage>
        <taxon>Eukaryota</taxon>
        <taxon>Sar</taxon>
        <taxon>Alveolata</taxon>
        <taxon>Ciliophora</taxon>
        <taxon>Postciliodesmatophora</taxon>
        <taxon>Heterotrichea</taxon>
        <taxon>Heterotrichida</taxon>
        <taxon>Stentoridae</taxon>
        <taxon>Stentor</taxon>
    </lineage>
</organism>
<proteinExistence type="predicted"/>
<keyword evidence="2" id="KW-1185">Reference proteome</keyword>
<sequence length="268" mass="31660">MGCVPSRKNDTERTKIVTPAITLFYLNSIYQQLLVKTENEVDFEVKCRKFKIPDPEEKIFRINLKSLYDIGIFGSVEHANEMEIILNDYKDFVSSQSFFYSNVHFVCVPDFCLEKGLIVLTTTLMANQLRVEFDSVCPYLKIIGEKENHSELINSWNDFAQTLEKLYEKYKKTKFFHTLMVKTSVIIRKYENFKEKNARKRIKYLKELRSLVAKYFKSIKEMRQRIIMFIDFFAVNKEKLEQIGHAAECKKILSCEKMVHGIFIETTD</sequence>